<dbReference type="Proteomes" id="UP000631114">
    <property type="component" value="Unassembled WGS sequence"/>
</dbReference>
<dbReference type="OrthoDB" id="5319261at2759"/>
<evidence type="ECO:0000313" key="2">
    <source>
        <dbReference type="Proteomes" id="UP000631114"/>
    </source>
</evidence>
<reference evidence="1 2" key="1">
    <citation type="submission" date="2020-10" db="EMBL/GenBank/DDBJ databases">
        <title>The Coptis chinensis genome and diversification of protoberbering-type alkaloids.</title>
        <authorList>
            <person name="Wang B."/>
            <person name="Shu S."/>
            <person name="Song C."/>
            <person name="Liu Y."/>
        </authorList>
    </citation>
    <scope>NUCLEOTIDE SEQUENCE [LARGE SCALE GENOMIC DNA]</scope>
    <source>
        <strain evidence="1">HL-2020</strain>
        <tissue evidence="1">Leaf</tissue>
    </source>
</reference>
<dbReference type="EMBL" id="JADFTS010000003">
    <property type="protein sequence ID" value="KAF9614319.1"/>
    <property type="molecule type" value="Genomic_DNA"/>
</dbReference>
<comment type="caution">
    <text evidence="1">The sequence shown here is derived from an EMBL/GenBank/DDBJ whole genome shotgun (WGS) entry which is preliminary data.</text>
</comment>
<gene>
    <name evidence="1" type="ORF">IFM89_018072</name>
</gene>
<name>A0A835M566_9MAGN</name>
<proteinExistence type="predicted"/>
<accession>A0A835M566</accession>
<keyword evidence="2" id="KW-1185">Reference proteome</keyword>
<sequence>MGGSVSLYNSCRDQRKPEVYSDREDWKFEPHTINPCMLIHLSLVNRVPFPPDRAIDNSSSNPKSRIVSFHLGVEEFTVFPTPDSIGQNSDDPLKYWALSVLDDRLSLLDSSSRQYVDAWVTKDCDGKMSWNKLFSVRDPLVSHRLVRPIQVLKNGEILLTRAFPCLVAYNTNSKEFREAVEVDLKVFYVQLKGLEPCCVAVADEKQLKD</sequence>
<organism evidence="1 2">
    <name type="scientific">Coptis chinensis</name>
    <dbReference type="NCBI Taxonomy" id="261450"/>
    <lineage>
        <taxon>Eukaryota</taxon>
        <taxon>Viridiplantae</taxon>
        <taxon>Streptophyta</taxon>
        <taxon>Embryophyta</taxon>
        <taxon>Tracheophyta</taxon>
        <taxon>Spermatophyta</taxon>
        <taxon>Magnoliopsida</taxon>
        <taxon>Ranunculales</taxon>
        <taxon>Ranunculaceae</taxon>
        <taxon>Coptidoideae</taxon>
        <taxon>Coptis</taxon>
    </lineage>
</organism>
<evidence type="ECO:0008006" key="3">
    <source>
        <dbReference type="Google" id="ProtNLM"/>
    </source>
</evidence>
<evidence type="ECO:0000313" key="1">
    <source>
        <dbReference type="EMBL" id="KAF9614319.1"/>
    </source>
</evidence>
<protein>
    <recommendedName>
        <fullName evidence="3">F-box associated domain-containing protein</fullName>
    </recommendedName>
</protein>
<dbReference type="AlphaFoldDB" id="A0A835M566"/>